<dbReference type="Proteomes" id="UP001206639">
    <property type="component" value="Unassembled WGS sequence"/>
</dbReference>
<proteinExistence type="inferred from homology"/>
<feature type="transmembrane region" description="Helical" evidence="8">
    <location>
        <begin position="234"/>
        <end position="256"/>
    </location>
</feature>
<dbReference type="InterPro" id="IPR000731">
    <property type="entry name" value="SSD"/>
</dbReference>
<feature type="region of interest" description="Disordered" evidence="7">
    <location>
        <begin position="1057"/>
        <end position="1078"/>
    </location>
</feature>
<dbReference type="PROSITE" id="PS50156">
    <property type="entry name" value="SSD"/>
    <property type="match status" value="1"/>
</dbReference>
<reference evidence="11" key="1">
    <citation type="submission" date="2023-07" db="EMBL/GenBank/DDBJ databases">
        <authorList>
            <person name="Deng Y."/>
            <person name="Zhang Y.-Q."/>
        </authorList>
    </citation>
    <scope>NUCLEOTIDE SEQUENCE [LARGE SCALE GENOMIC DNA]</scope>
    <source>
        <strain evidence="11">CPCC 205710</strain>
    </source>
</reference>
<evidence type="ECO:0000256" key="4">
    <source>
        <dbReference type="ARBA" id="ARBA00022692"/>
    </source>
</evidence>
<evidence type="ECO:0000256" key="7">
    <source>
        <dbReference type="SAM" id="MobiDB-lite"/>
    </source>
</evidence>
<dbReference type="InterPro" id="IPR004707">
    <property type="entry name" value="MmpL_fam"/>
</dbReference>
<gene>
    <name evidence="10" type="ORF">N4S67_02885</name>
</gene>
<name>A0ABT2M536_9MYCO</name>
<feature type="region of interest" description="Disordered" evidence="7">
    <location>
        <begin position="1015"/>
        <end position="1035"/>
    </location>
</feature>
<evidence type="ECO:0000256" key="8">
    <source>
        <dbReference type="SAM" id="Phobius"/>
    </source>
</evidence>
<keyword evidence="3" id="KW-1003">Cell membrane</keyword>
<feature type="domain" description="SSD" evidence="9">
    <location>
        <begin position="208"/>
        <end position="365"/>
    </location>
</feature>
<dbReference type="InterPro" id="IPR004869">
    <property type="entry name" value="MMPL_dom"/>
</dbReference>
<feature type="transmembrane region" description="Helical" evidence="8">
    <location>
        <begin position="940"/>
        <end position="960"/>
    </location>
</feature>
<evidence type="ECO:0000256" key="2">
    <source>
        <dbReference type="ARBA" id="ARBA00010157"/>
    </source>
</evidence>
<evidence type="ECO:0000313" key="11">
    <source>
        <dbReference type="Proteomes" id="UP001206639"/>
    </source>
</evidence>
<feature type="transmembrane region" description="Helical" evidence="8">
    <location>
        <begin position="395"/>
        <end position="415"/>
    </location>
</feature>
<evidence type="ECO:0000256" key="3">
    <source>
        <dbReference type="ARBA" id="ARBA00022475"/>
    </source>
</evidence>
<keyword evidence="11" id="KW-1185">Reference proteome</keyword>
<dbReference type="InterPro" id="IPR050545">
    <property type="entry name" value="Mycobact_MmpL"/>
</dbReference>
<dbReference type="Pfam" id="PF03176">
    <property type="entry name" value="MMPL"/>
    <property type="match status" value="2"/>
</dbReference>
<feature type="transmembrane region" description="Helical" evidence="8">
    <location>
        <begin position="899"/>
        <end position="919"/>
    </location>
</feature>
<feature type="transmembrane region" description="Helical" evidence="8">
    <location>
        <begin position="842"/>
        <end position="861"/>
    </location>
</feature>
<feature type="compositionally biased region" description="Acidic residues" evidence="7">
    <location>
        <begin position="1023"/>
        <end position="1035"/>
    </location>
</feature>
<feature type="transmembrane region" description="Helical" evidence="8">
    <location>
        <begin position="210"/>
        <end position="228"/>
    </location>
</feature>
<dbReference type="PANTHER" id="PTHR33406">
    <property type="entry name" value="MEMBRANE PROTEIN MJ1562-RELATED"/>
    <property type="match status" value="1"/>
</dbReference>
<comment type="subcellular location">
    <subcellularLocation>
        <location evidence="1">Cell membrane</location>
        <topology evidence="1">Multi-pass membrane protein</topology>
    </subcellularLocation>
</comment>
<feature type="transmembrane region" description="Helical" evidence="8">
    <location>
        <begin position="342"/>
        <end position="366"/>
    </location>
</feature>
<dbReference type="Gene3D" id="1.20.1640.10">
    <property type="entry name" value="Multidrug efflux transporter AcrB transmembrane domain"/>
    <property type="match status" value="2"/>
</dbReference>
<comment type="caution">
    <text evidence="10">The sequence shown here is derived from an EMBL/GenBank/DDBJ whole genome shotgun (WGS) entry which is preliminary data.</text>
</comment>
<keyword evidence="6 8" id="KW-0472">Membrane</keyword>
<evidence type="ECO:0000259" key="9">
    <source>
        <dbReference type="PROSITE" id="PS50156"/>
    </source>
</evidence>
<dbReference type="EMBL" id="JAODWD010000001">
    <property type="protein sequence ID" value="MCT7657365.1"/>
    <property type="molecule type" value="Genomic_DNA"/>
</dbReference>
<keyword evidence="5 8" id="KW-1133">Transmembrane helix</keyword>
<evidence type="ECO:0000256" key="1">
    <source>
        <dbReference type="ARBA" id="ARBA00004651"/>
    </source>
</evidence>
<accession>A0ABT2M536</accession>
<comment type="similarity">
    <text evidence="2">Belongs to the resistance-nodulation-cell division (RND) (TC 2.A.6) family. MmpL subfamily.</text>
</comment>
<sequence length="1078" mass="114603">MLRRATISGVFAGAGFPALGRVVVRHPLLVIASWIAIAAALFLTLPTLIEVAERNPPGLLPDDSAVMVAGRDMSQAFNEGGSGGGKGGSGNSGNVAVIVLTNESGLTQADEATYRRLVDRLRADSENVLTMQDFVSIPELRQVMTSKSNQAWQLPVNMRGAMGTGEGQKAYKRVERAVREVTADSSLQANVIGPASTIDDLNKIGVRDQLIMEIATVGIVLLILILVYRNLVAMIMPILMIGVGLVVAQQIVAGLGDLGLLGLGPQTLMFMTAVIMGAGVDYAVFLFSRYHECVRNGQSSDDAVIGALESIGKVIAGSAGTTALAFFGLTFTTLGVFSTVGAALSITVFVGFVASVTLLPAMIVLTGRRGWIKPRRDLTGRLWRRSAVHIVRKPVTHLAVSLVILIALASAAGFIKYNYDERKNLPADANSNLAYEALDKHFSISSTAQQFLLIQSPQDLHSPRALADMEEMARRVSELPDIEIVRGITRPTGEVLEQAKATYQAGEVGSKLGDASTLIATNDSSLNTLAGGSHQLADTLDQLRNGVLTAVVTVKPLATLLAQLQQTYGGSAKLDEIDKTAALVENMRSLGQAMGVSTTRITDIYTWATPMLTALNASTTCNADPACVASRRDLQRLTAPENAQTVRSIAALGRDLESTDGTQTLDETLRDLSGTITSATDAARQLNLEDVSAVPQQIASVEQGANLLADSSRALAMGTQLLVDQTKAMGSGLDQASAFLQAMRRDANSPSMAGFYIPPQILVTDEFKRAANIFISPDGHTARYLVQTGLNPFSTEAMDQIKQIIETAEDSRPNTTLADAKISMVGFSAVQNEMRNYYNGDIKFIIIFTLVVVFLILVVLLRSIVAPIYLVGTVILSYLSALGIGVVVFQFILGQEIAWSVPGMTFLVLVAVGADYNLLLISRIRDEAGRGLRTGVIKTVGVTGGVITSAGLIFAASMFGLTVSSIAGVVQIGFVIGIGLLLDTFLVRTITVPAIAVLLGNANWWPSKVKVSWPKPARGGGSSDDDAPTDLIDTDEPYPTRELVRVGGRVVAASNASRRSKRAVARPVQTAVKSGLRR</sequence>
<protein>
    <submittedName>
        <fullName evidence="10">RND family transporter</fullName>
    </submittedName>
</protein>
<evidence type="ECO:0000256" key="6">
    <source>
        <dbReference type="ARBA" id="ARBA00023136"/>
    </source>
</evidence>
<organism evidence="10 11">
    <name type="scientific">Mycobacterium deserti</name>
    <dbReference type="NCBI Taxonomy" id="2978347"/>
    <lineage>
        <taxon>Bacteria</taxon>
        <taxon>Bacillati</taxon>
        <taxon>Actinomycetota</taxon>
        <taxon>Actinomycetes</taxon>
        <taxon>Mycobacteriales</taxon>
        <taxon>Mycobacteriaceae</taxon>
        <taxon>Mycobacterium</taxon>
    </lineage>
</organism>
<dbReference type="SUPFAM" id="SSF82866">
    <property type="entry name" value="Multidrug efflux transporter AcrB transmembrane domain"/>
    <property type="match status" value="2"/>
</dbReference>
<evidence type="ECO:0000256" key="5">
    <source>
        <dbReference type="ARBA" id="ARBA00022989"/>
    </source>
</evidence>
<feature type="transmembrane region" description="Helical" evidence="8">
    <location>
        <begin position="30"/>
        <end position="49"/>
    </location>
</feature>
<dbReference type="NCBIfam" id="TIGR00833">
    <property type="entry name" value="actII"/>
    <property type="match status" value="1"/>
</dbReference>
<dbReference type="RefSeq" id="WP_260991420.1">
    <property type="nucleotide sequence ID" value="NZ_JAODWD010000001.1"/>
</dbReference>
<feature type="transmembrane region" description="Helical" evidence="8">
    <location>
        <begin position="966"/>
        <end position="986"/>
    </location>
</feature>
<dbReference type="PANTHER" id="PTHR33406:SF6">
    <property type="entry name" value="MEMBRANE PROTEIN YDGH-RELATED"/>
    <property type="match status" value="1"/>
</dbReference>
<feature type="transmembrane region" description="Helical" evidence="8">
    <location>
        <begin position="868"/>
        <end position="893"/>
    </location>
</feature>
<evidence type="ECO:0000313" key="10">
    <source>
        <dbReference type="EMBL" id="MCT7657365.1"/>
    </source>
</evidence>
<keyword evidence="4 8" id="KW-0812">Transmembrane</keyword>
<feature type="transmembrane region" description="Helical" evidence="8">
    <location>
        <begin position="268"/>
        <end position="287"/>
    </location>
</feature>